<feature type="signal peptide" evidence="3">
    <location>
        <begin position="1"/>
        <end position="20"/>
    </location>
</feature>
<feature type="domain" description="5'-Nucleotidase C-terminal" evidence="5">
    <location>
        <begin position="341"/>
        <end position="503"/>
    </location>
</feature>
<comment type="caution">
    <text evidence="6">The sequence shown here is derived from an EMBL/GenBank/DDBJ whole genome shotgun (WGS) entry which is preliminary data.</text>
</comment>
<organism evidence="6 7">
    <name type="scientific">Lyophyllum shimeji</name>
    <name type="common">Hon-shimeji</name>
    <name type="synonym">Tricholoma shimeji</name>
    <dbReference type="NCBI Taxonomy" id="47721"/>
    <lineage>
        <taxon>Eukaryota</taxon>
        <taxon>Fungi</taxon>
        <taxon>Dikarya</taxon>
        <taxon>Basidiomycota</taxon>
        <taxon>Agaricomycotina</taxon>
        <taxon>Agaricomycetes</taxon>
        <taxon>Agaricomycetidae</taxon>
        <taxon>Agaricales</taxon>
        <taxon>Tricholomatineae</taxon>
        <taxon>Lyophyllaceae</taxon>
        <taxon>Lyophyllum</taxon>
    </lineage>
</organism>
<gene>
    <name evidence="6" type="ORF">LshimejAT787_1402980</name>
</gene>
<dbReference type="EMBL" id="BRPK01000014">
    <property type="protein sequence ID" value="GLB43786.1"/>
    <property type="molecule type" value="Genomic_DNA"/>
</dbReference>
<protein>
    <submittedName>
        <fullName evidence="6">5'-nucleotidase, C-terminal domain</fullName>
    </submittedName>
</protein>
<dbReference type="InterPro" id="IPR006179">
    <property type="entry name" value="5_nucleotidase/apyrase"/>
</dbReference>
<keyword evidence="3" id="KW-0547">Nucleotide-binding</keyword>
<dbReference type="SUPFAM" id="SSF56300">
    <property type="entry name" value="Metallo-dependent phosphatases"/>
    <property type="match status" value="1"/>
</dbReference>
<dbReference type="CDD" id="cd07409">
    <property type="entry name" value="MPP_CD73_N"/>
    <property type="match status" value="1"/>
</dbReference>
<dbReference type="GO" id="GO:0000166">
    <property type="term" value="F:nucleotide binding"/>
    <property type="evidence" value="ECO:0007669"/>
    <property type="project" value="UniProtKB-KW"/>
</dbReference>
<dbReference type="PROSITE" id="PS00786">
    <property type="entry name" value="5_NUCLEOTIDASE_2"/>
    <property type="match status" value="1"/>
</dbReference>
<dbReference type="Proteomes" id="UP001063166">
    <property type="component" value="Unassembled WGS sequence"/>
</dbReference>
<sequence>MKCALALTFSFFRVFQLVTAEDYLVSRRLNQVLSKRGETFNISLYHVNDIHAHLDEIKTSGTDCTNATQGCYGGYARIKGVVDAKRPSSKNSLFLNLGDEFQGTLFYSFYGGEKIAETINQLGFDAMTLGNHEFDKGEVFLGQFLKNLTVPVICGNIDSKEKTINSTVKPYKVFPEYKTAVIAVTTDTIPSISNPSGDTVFADPIATTQFWADYVYEHERVEHVIVMTHIGYEVDRELARKTKGIHMIVGGHSHTLLGDMDGAQGKYPTIEKNLDGDEVFIVTAWRYGVYLGYIDLEFDGRKVVSYTGGPILLDNKTQQDTRLYKQIKSWRGPFEELAAVVLGKTDVTLDQSTCQQKECTLGDVMCDAMLDARANQSSVDGCIINAGGIRATIDAGNITRGEILTAFPFGNTLAEVKFTGAELWKAWEGVVSKVSQVNGQKVTSFAQVSKGIRVTYNPKNPVGKRLINLEIGLNGLETVDFKKTYTIVATDFLAGGGDNIFPKVDEFVPLATQDEILTAYVQSKSPIKVELEDRIVATDKTTPVTGLSNRAPSVVRSVWMLSALCLGVVWSHLQ</sequence>
<feature type="domain" description="Calcineurin-like phosphoesterase" evidence="4">
    <location>
        <begin position="44"/>
        <end position="255"/>
    </location>
</feature>
<dbReference type="Pfam" id="PF00149">
    <property type="entry name" value="Metallophos"/>
    <property type="match status" value="1"/>
</dbReference>
<dbReference type="InterPro" id="IPR036907">
    <property type="entry name" value="5'-Nucleotdase_C_sf"/>
</dbReference>
<reference evidence="6" key="1">
    <citation type="submission" date="2022-07" db="EMBL/GenBank/DDBJ databases">
        <title>The genome of Lyophyllum shimeji provides insight into the initial evolution of ectomycorrhizal fungal genome.</title>
        <authorList>
            <person name="Kobayashi Y."/>
            <person name="Shibata T."/>
            <person name="Hirakawa H."/>
            <person name="Shigenobu S."/>
            <person name="Nishiyama T."/>
            <person name="Yamada A."/>
            <person name="Hasebe M."/>
            <person name="Kawaguchi M."/>
        </authorList>
    </citation>
    <scope>NUCLEOTIDE SEQUENCE</scope>
    <source>
        <strain evidence="6">AT787</strain>
    </source>
</reference>
<dbReference type="GO" id="GO:0046872">
    <property type="term" value="F:metal ion binding"/>
    <property type="evidence" value="ECO:0007669"/>
    <property type="project" value="InterPro"/>
</dbReference>
<dbReference type="GO" id="GO:0009166">
    <property type="term" value="P:nucleotide catabolic process"/>
    <property type="evidence" value="ECO:0007669"/>
    <property type="project" value="InterPro"/>
</dbReference>
<dbReference type="Gene3D" id="3.90.780.10">
    <property type="entry name" value="5'-Nucleotidase, C-terminal domain"/>
    <property type="match status" value="1"/>
</dbReference>
<dbReference type="InterPro" id="IPR004843">
    <property type="entry name" value="Calcineurin-like_PHP"/>
</dbReference>
<evidence type="ECO:0000256" key="3">
    <source>
        <dbReference type="RuleBase" id="RU362119"/>
    </source>
</evidence>
<dbReference type="InterPro" id="IPR008334">
    <property type="entry name" value="5'-Nucleotdase_C"/>
</dbReference>
<evidence type="ECO:0000313" key="7">
    <source>
        <dbReference type="Proteomes" id="UP001063166"/>
    </source>
</evidence>
<dbReference type="Gene3D" id="3.60.21.10">
    <property type="match status" value="1"/>
</dbReference>
<dbReference type="InterPro" id="IPR029052">
    <property type="entry name" value="Metallo-depent_PP-like"/>
</dbReference>
<proteinExistence type="inferred from homology"/>
<keyword evidence="3" id="KW-0378">Hydrolase</keyword>
<evidence type="ECO:0000259" key="5">
    <source>
        <dbReference type="Pfam" id="PF02872"/>
    </source>
</evidence>
<evidence type="ECO:0000256" key="1">
    <source>
        <dbReference type="ARBA" id="ARBA00006654"/>
    </source>
</evidence>
<dbReference type="PANTHER" id="PTHR11575:SF24">
    <property type="entry name" value="5'-NUCLEOTIDASE"/>
    <property type="match status" value="1"/>
</dbReference>
<dbReference type="AlphaFoldDB" id="A0A9P3PZ62"/>
<dbReference type="PANTHER" id="PTHR11575">
    <property type="entry name" value="5'-NUCLEOTIDASE-RELATED"/>
    <property type="match status" value="1"/>
</dbReference>
<dbReference type="SUPFAM" id="SSF55816">
    <property type="entry name" value="5'-nucleotidase (syn. UDP-sugar hydrolase), C-terminal domain"/>
    <property type="match status" value="1"/>
</dbReference>
<name>A0A9P3PZ62_LYOSH</name>
<dbReference type="PRINTS" id="PR01607">
    <property type="entry name" value="APYRASEFAMLY"/>
</dbReference>
<dbReference type="InterPro" id="IPR006146">
    <property type="entry name" value="5'-Nucleotdase_CS"/>
</dbReference>
<dbReference type="OrthoDB" id="7722975at2759"/>
<keyword evidence="2 3" id="KW-0732">Signal</keyword>
<dbReference type="Pfam" id="PF02872">
    <property type="entry name" value="5_nucleotid_C"/>
    <property type="match status" value="1"/>
</dbReference>
<evidence type="ECO:0000259" key="4">
    <source>
        <dbReference type="Pfam" id="PF00149"/>
    </source>
</evidence>
<evidence type="ECO:0000256" key="2">
    <source>
        <dbReference type="ARBA" id="ARBA00022729"/>
    </source>
</evidence>
<keyword evidence="7" id="KW-1185">Reference proteome</keyword>
<dbReference type="GO" id="GO:0016788">
    <property type="term" value="F:hydrolase activity, acting on ester bonds"/>
    <property type="evidence" value="ECO:0007669"/>
    <property type="project" value="InterPro"/>
</dbReference>
<feature type="chain" id="PRO_5040535172" evidence="3">
    <location>
        <begin position="21"/>
        <end position="574"/>
    </location>
</feature>
<comment type="similarity">
    <text evidence="1 3">Belongs to the 5'-nucleotidase family.</text>
</comment>
<evidence type="ECO:0000313" key="6">
    <source>
        <dbReference type="EMBL" id="GLB43786.1"/>
    </source>
</evidence>
<accession>A0A9P3PZ62</accession>